<organism evidence="2 3">
    <name type="scientific">Mycoplasmopsis alligatoris A21JP2</name>
    <dbReference type="NCBI Taxonomy" id="747682"/>
    <lineage>
        <taxon>Bacteria</taxon>
        <taxon>Bacillati</taxon>
        <taxon>Mycoplasmatota</taxon>
        <taxon>Mycoplasmoidales</taxon>
        <taxon>Metamycoplasmataceae</taxon>
        <taxon>Mycoplasmopsis</taxon>
    </lineage>
</organism>
<name>D4XV81_9BACT</name>
<dbReference type="AlphaFoldDB" id="D4XV81"/>
<dbReference type="EMBL" id="ADNC01000005">
    <property type="protein sequence ID" value="EFF41744.1"/>
    <property type="molecule type" value="Genomic_DNA"/>
</dbReference>
<accession>D4XV81</accession>
<sequence length="762" mass="90130">MSNHKRIIFTYATYTKTYWEIPYLPWFKDTKEDIEKLISSYYTDFVAKEDDDDDDDEEEDQEEQRKMWDLDFLDSFNLSEESNQVEAKLYQEYFDQSIEYYSNLYKIDKTRIKYISLKNKLDDKHLQTMELMKDKNVDLIINPSFINIIEANEKEIVANASFPIYDKIRNKIVMLCYSSHVRFTYAFRAKFFYDLLKDLEINVKEISVLLSNSAPSSKIFKGKVTFVESFAFRNALSVRNEKVDKEFAFLHNSGLVYCDQKYNSQPITFMTYCKYNALELGYTHKSKKDEITKKILISEWPQLFDSNNKKSLIINFKDYKEEIKFHSKYYFEQYTKKEAEILKNLLDEYEIKSETSNKIGSSYKFCEKKYLIDSIIKKTLFTLIFSDIYGNASNNLFRQGIEKDIRSQYESINNTIIANKDFVNLSNDIFSKSKNFISVNALNIIKNIFVKDKRIVWYDYEGFSTPIPPMDNVAPHRQIVSQVSIIETKNGDFLNKLNIVIDPLKELTLANLAKVLVAIYSNKADHFVVFNKTYENKRNEEILELIKKNYLSENKDPELLQYLESIGGFEQLSFITDYINRNVIDINECFKISSNLENVNENLNWSTFFEFVDSKVVHDCSREFKKGDFMKSQHIFLKELNYKHSIKLIEKIITKFNLDLKVKIHPYSSLEVKNGLMAMENAILRYAGVIGDSVWKVRTEELKKYCENDVRAMIMVYEFILYLFRKNGYDVDQFEYKIDKNFGDFTFVIDENKKLSIKKTQA</sequence>
<keyword evidence="3" id="KW-1185">Reference proteome</keyword>
<dbReference type="STRING" id="747682.MALL_0239"/>
<evidence type="ECO:0000313" key="2">
    <source>
        <dbReference type="EMBL" id="EFF41744.1"/>
    </source>
</evidence>
<dbReference type="NCBIfam" id="NF045869">
    <property type="entry name" value="UU173_fam"/>
    <property type="match status" value="1"/>
</dbReference>
<protein>
    <recommendedName>
        <fullName evidence="1">DUF2779 domain-containing protein</fullName>
    </recommendedName>
</protein>
<dbReference type="Proteomes" id="UP000004757">
    <property type="component" value="Unassembled WGS sequence"/>
</dbReference>
<gene>
    <name evidence="2" type="ORF">MALL_0239</name>
</gene>
<evidence type="ECO:0000259" key="1">
    <source>
        <dbReference type="Pfam" id="PF11074"/>
    </source>
</evidence>
<dbReference type="OrthoDB" id="9783873at2"/>
<evidence type="ECO:0000313" key="3">
    <source>
        <dbReference type="Proteomes" id="UP000004757"/>
    </source>
</evidence>
<dbReference type="RefSeq" id="WP_005683224.1">
    <property type="nucleotide sequence ID" value="NZ_ADNC01000005.1"/>
</dbReference>
<feature type="domain" description="DUF2779" evidence="1">
    <location>
        <begin position="456"/>
        <end position="592"/>
    </location>
</feature>
<dbReference type="eggNOG" id="COG2251">
    <property type="taxonomic scope" value="Bacteria"/>
</dbReference>
<reference evidence="2 3" key="1">
    <citation type="submission" date="2010-03" db="EMBL/GenBank/DDBJ databases">
        <authorList>
            <person name="Glass J.I."/>
            <person name="Benders G.A."/>
            <person name="Durkin A.S."/>
            <person name="Farmerie W.G."/>
            <person name="Hlavinka K."/>
            <person name="Hostetler J."/>
            <person name="Jackson J."/>
            <person name="May M.A."/>
            <person name="Miller R.H."/>
            <person name="Paralanov V."/>
            <person name="Radune D."/>
            <person name="Szczypinski B."/>
            <person name="Brown D.R."/>
        </authorList>
    </citation>
    <scope>NUCLEOTIDE SEQUENCE [LARGE SCALE GENOMIC DNA]</scope>
    <source>
        <strain evidence="2 3">A21JP2</strain>
    </source>
</reference>
<dbReference type="Pfam" id="PF11074">
    <property type="entry name" value="DUF2779"/>
    <property type="match status" value="1"/>
</dbReference>
<proteinExistence type="predicted"/>
<comment type="caution">
    <text evidence="2">The sequence shown here is derived from an EMBL/GenBank/DDBJ whole genome shotgun (WGS) entry which is preliminary data.</text>
</comment>
<dbReference type="InterPro" id="IPR021301">
    <property type="entry name" value="DUF2779"/>
</dbReference>